<keyword evidence="3" id="KW-1185">Reference proteome</keyword>
<evidence type="ECO:0000256" key="1">
    <source>
        <dbReference type="SAM" id="SignalP"/>
    </source>
</evidence>
<dbReference type="EMBL" id="OUUY01000119">
    <property type="protein sequence ID" value="SPQ01750.1"/>
    <property type="molecule type" value="Genomic_DNA"/>
</dbReference>
<reference evidence="3" key="1">
    <citation type="submission" date="2018-03" db="EMBL/GenBank/DDBJ databases">
        <authorList>
            <person name="Zecchin S."/>
        </authorList>
    </citation>
    <scope>NUCLEOTIDE SEQUENCE [LARGE SCALE GENOMIC DNA]</scope>
</reference>
<proteinExistence type="predicted"/>
<feature type="chain" id="PRO_5015477256" description="VCBS repeat-containing protein" evidence="1">
    <location>
        <begin position="32"/>
        <end position="562"/>
    </location>
</feature>
<accession>A0A2U3QK84</accession>
<dbReference type="Proteomes" id="UP000245125">
    <property type="component" value="Unassembled WGS sequence"/>
</dbReference>
<evidence type="ECO:0000313" key="2">
    <source>
        <dbReference type="EMBL" id="SPQ01750.1"/>
    </source>
</evidence>
<evidence type="ECO:0008006" key="4">
    <source>
        <dbReference type="Google" id="ProtNLM"/>
    </source>
</evidence>
<protein>
    <recommendedName>
        <fullName evidence="4">VCBS repeat-containing protein</fullName>
    </recommendedName>
</protein>
<feature type="signal peptide" evidence="1">
    <location>
        <begin position="1"/>
        <end position="31"/>
    </location>
</feature>
<sequence length="562" mass="61766">MVYSEVRAGRQMKSILFLLMSLLFIAVPASGAGEDPVTKLKDDAMAYFKPQTGKVVRLEDGKVFVSIGEKEGVKPGMRLRVLREGAAFVHPVTHELLGNVESTVGKIEIKDVQSESSSGNIVEGDAKEGDRVRLSETKIRLFFSQAKSIEWYLADDFYRKLKATGRIEMIDTALDTEDEATVLAEAKKSGAEVALLVSGKEAEKAILMRVRLFWVADGAKFFDTETTMDAGYVKDLKFGEEFFAPQTAGATMSFDLTYGARFIAVGDLYGDGKKEVILSTGTDLRIYLPGVDLKQMGELKGGKDDHLWIDTIDLNNDGKDEIILTSMRNGEVVSSVYGVEGGEFKKLWEGNYFLRRLGDGLIGQAFLDGYSGDIFTVRWDGGVLTKGDSVKTPKGVNIYDFAPVTGGTKEKAVLAYDDDGYLNLYDEKGTRVWRSGLSNGGFITTFKKQSPTVMAPSVTWSVKDRLLPLRGEVLAVRRVPLAEMARGFGYKKSEIRGYWWNGFSMEEGVLVDGVGGSIRDYALAGDQLMVLASPFMGVKFGNILKGENPLGVVLYIYSVKGR</sequence>
<dbReference type="AlphaFoldDB" id="A0A2U3QK84"/>
<evidence type="ECO:0000313" key="3">
    <source>
        <dbReference type="Proteomes" id="UP000245125"/>
    </source>
</evidence>
<keyword evidence="1" id="KW-0732">Signal</keyword>
<name>A0A2U3QK84_9BACT</name>
<gene>
    <name evidence="2" type="ORF">NBG4_70013</name>
</gene>
<organism evidence="2 3">
    <name type="scientific">Candidatus Sulfobium mesophilum</name>
    <dbReference type="NCBI Taxonomy" id="2016548"/>
    <lineage>
        <taxon>Bacteria</taxon>
        <taxon>Pseudomonadati</taxon>
        <taxon>Nitrospirota</taxon>
        <taxon>Nitrospiria</taxon>
        <taxon>Nitrospirales</taxon>
        <taxon>Nitrospiraceae</taxon>
        <taxon>Candidatus Sulfobium</taxon>
    </lineage>
</organism>